<evidence type="ECO:0000256" key="2">
    <source>
        <dbReference type="ARBA" id="ARBA00022553"/>
    </source>
</evidence>
<dbReference type="Pfam" id="PF00072">
    <property type="entry name" value="Response_reg"/>
    <property type="match status" value="1"/>
</dbReference>
<evidence type="ECO:0000313" key="12">
    <source>
        <dbReference type="EMBL" id="AET69881.1"/>
    </source>
</evidence>
<feature type="modified residue" description="4-aspartylphosphate" evidence="8">
    <location>
        <position position="54"/>
    </location>
</feature>
<feature type="domain" description="Response regulatory" evidence="10">
    <location>
        <begin position="5"/>
        <end position="119"/>
    </location>
</feature>
<dbReference type="SMART" id="SM00862">
    <property type="entry name" value="Trans_reg_C"/>
    <property type="match status" value="1"/>
</dbReference>
<dbReference type="CDD" id="cd00383">
    <property type="entry name" value="trans_reg_C"/>
    <property type="match status" value="1"/>
</dbReference>
<dbReference type="CDD" id="cd17574">
    <property type="entry name" value="REC_OmpR"/>
    <property type="match status" value="1"/>
</dbReference>
<keyword evidence="5 9" id="KW-0238">DNA-binding</keyword>
<dbReference type="OrthoDB" id="9790454at2"/>
<dbReference type="InterPro" id="IPR036388">
    <property type="entry name" value="WH-like_DNA-bd_sf"/>
</dbReference>
<dbReference type="PANTHER" id="PTHR48111:SF52">
    <property type="entry name" value="TRANSCRIPTIONAL REGULATORY PROTEIN YVRH"/>
    <property type="match status" value="1"/>
</dbReference>
<dbReference type="Gene3D" id="3.40.50.2300">
    <property type="match status" value="1"/>
</dbReference>
<dbReference type="InterPro" id="IPR001867">
    <property type="entry name" value="OmpR/PhoB-type_DNA-bd"/>
</dbReference>
<sequence>MNKPVVLIADDEDYIRKLVSTALDHENILVYQAKNGSEALEMIKRISFDLIILDIMMGDINGYDVISTIRSQGINIPVFLLSGKKEDYDKIIGFGIGADGYITKPFSPVVLCAQVKTQIKRYRELLDAKNQYFKIILDPFVFNLKTYTCYKNEIELPLSSKEALLMKFFMENPNQVFSKEQIYQNVWGDNIVDDNTIMVYIRHLRSKIEENPSKPEYLKTIWGIGYKLSVE</sequence>
<name>G7W724_DESOD</name>
<keyword evidence="6" id="KW-0804">Transcription</keyword>
<comment type="function">
    <text evidence="7">May play the central regulatory role in sporulation. It may be an element of the effector pathway responsible for the activation of sporulation genes in response to nutritional stress. Spo0A may act in concert with spo0H (a sigma factor) to control the expression of some genes that are critical to the sporulation process.</text>
</comment>
<dbReference type="Gene3D" id="1.10.10.10">
    <property type="entry name" value="Winged helix-like DNA-binding domain superfamily/Winged helix DNA-binding domain"/>
    <property type="match status" value="1"/>
</dbReference>
<dbReference type="PROSITE" id="PS50110">
    <property type="entry name" value="RESPONSE_REGULATORY"/>
    <property type="match status" value="1"/>
</dbReference>
<dbReference type="InterPro" id="IPR039420">
    <property type="entry name" value="WalR-like"/>
</dbReference>
<keyword evidence="3" id="KW-0902">Two-component regulatory system</keyword>
<evidence type="ECO:0000313" key="13">
    <source>
        <dbReference type="Proteomes" id="UP000006346"/>
    </source>
</evidence>
<keyword evidence="13" id="KW-1185">Reference proteome</keyword>
<dbReference type="SMART" id="SM00448">
    <property type="entry name" value="REC"/>
    <property type="match status" value="1"/>
</dbReference>
<protein>
    <recommendedName>
        <fullName evidence="1">Stage 0 sporulation protein A homolog</fullName>
    </recommendedName>
</protein>
<dbReference type="AlphaFoldDB" id="G7W724"/>
<dbReference type="GO" id="GO:0006355">
    <property type="term" value="P:regulation of DNA-templated transcription"/>
    <property type="evidence" value="ECO:0007669"/>
    <property type="project" value="InterPro"/>
</dbReference>
<dbReference type="GO" id="GO:0032993">
    <property type="term" value="C:protein-DNA complex"/>
    <property type="evidence" value="ECO:0007669"/>
    <property type="project" value="TreeGrafter"/>
</dbReference>
<keyword evidence="2 8" id="KW-0597">Phosphoprotein</keyword>
<evidence type="ECO:0000256" key="8">
    <source>
        <dbReference type="PROSITE-ProRule" id="PRU00169"/>
    </source>
</evidence>
<gene>
    <name evidence="12" type="ordered locus">Desor_4469</name>
</gene>
<dbReference type="eggNOG" id="COG0745">
    <property type="taxonomic scope" value="Bacteria"/>
</dbReference>
<keyword evidence="4" id="KW-0805">Transcription regulation</keyword>
<evidence type="ECO:0000256" key="1">
    <source>
        <dbReference type="ARBA" id="ARBA00018672"/>
    </source>
</evidence>
<dbReference type="Proteomes" id="UP000006346">
    <property type="component" value="Chromosome"/>
</dbReference>
<dbReference type="Pfam" id="PF00486">
    <property type="entry name" value="Trans_reg_C"/>
    <property type="match status" value="1"/>
</dbReference>
<dbReference type="PANTHER" id="PTHR48111">
    <property type="entry name" value="REGULATOR OF RPOS"/>
    <property type="match status" value="1"/>
</dbReference>
<dbReference type="GO" id="GO:0000976">
    <property type="term" value="F:transcription cis-regulatory region binding"/>
    <property type="evidence" value="ECO:0007669"/>
    <property type="project" value="TreeGrafter"/>
</dbReference>
<dbReference type="PROSITE" id="PS51755">
    <property type="entry name" value="OMPR_PHOB"/>
    <property type="match status" value="1"/>
</dbReference>
<reference evidence="12 13" key="2">
    <citation type="journal article" date="2012" name="J. Bacteriol.">
        <title>Complete genome sequences of Desulfosporosinus orientis DSM765T, Desulfosporosinus youngiae DSM17734T, Desulfosporosinus meridiei DSM13257T, and Desulfosporosinus acidiphilus DSM22704T.</title>
        <authorList>
            <person name="Pester M."/>
            <person name="Brambilla E."/>
            <person name="Alazard D."/>
            <person name="Rattei T."/>
            <person name="Weinmaier T."/>
            <person name="Han J."/>
            <person name="Lucas S."/>
            <person name="Lapidus A."/>
            <person name="Cheng J.F."/>
            <person name="Goodwin L."/>
            <person name="Pitluck S."/>
            <person name="Peters L."/>
            <person name="Ovchinnikova G."/>
            <person name="Teshima H."/>
            <person name="Detter J.C."/>
            <person name="Han C.S."/>
            <person name="Tapia R."/>
            <person name="Land M.L."/>
            <person name="Hauser L."/>
            <person name="Kyrpides N.C."/>
            <person name="Ivanova N.N."/>
            <person name="Pagani I."/>
            <person name="Huntmann M."/>
            <person name="Wei C.L."/>
            <person name="Davenport K.W."/>
            <person name="Daligault H."/>
            <person name="Chain P.S."/>
            <person name="Chen A."/>
            <person name="Mavromatis K."/>
            <person name="Markowitz V."/>
            <person name="Szeto E."/>
            <person name="Mikhailova N."/>
            <person name="Pati A."/>
            <person name="Wagner M."/>
            <person name="Woyke T."/>
            <person name="Ollivier B."/>
            <person name="Klenk H.P."/>
            <person name="Spring S."/>
            <person name="Loy A."/>
        </authorList>
    </citation>
    <scope>NUCLEOTIDE SEQUENCE [LARGE SCALE GENOMIC DNA]</scope>
    <source>
        <strain evidence="13">ATCC 19365 / DSM 765 / NCIMB 8382 / VKM B-1628</strain>
    </source>
</reference>
<evidence type="ECO:0000259" key="10">
    <source>
        <dbReference type="PROSITE" id="PS50110"/>
    </source>
</evidence>
<dbReference type="GO" id="GO:0000156">
    <property type="term" value="F:phosphorelay response regulator activity"/>
    <property type="evidence" value="ECO:0007669"/>
    <property type="project" value="TreeGrafter"/>
</dbReference>
<reference evidence="13" key="1">
    <citation type="submission" date="2011-11" db="EMBL/GenBank/DDBJ databases">
        <title>Complete sequence of Desulfosporosinus orientis DSM 765.</title>
        <authorList>
            <person name="Lucas S."/>
            <person name="Han J."/>
            <person name="Lapidus A."/>
            <person name="Cheng J.-F."/>
            <person name="Goodwin L."/>
            <person name="Pitluck S."/>
            <person name="Peters L."/>
            <person name="Ovchinnikova G."/>
            <person name="Teshima H."/>
            <person name="Detter J.C."/>
            <person name="Han C."/>
            <person name="Tapia R."/>
            <person name="Land M."/>
            <person name="Hauser L."/>
            <person name="Kyrpides N."/>
            <person name="Ivanova N."/>
            <person name="Pagani I."/>
            <person name="Pester M."/>
            <person name="Spring S."/>
            <person name="Ollivier B."/>
            <person name="Rattei T."/>
            <person name="Klenk H.-P."/>
            <person name="Wagner M."/>
            <person name="Loy A."/>
            <person name="Woyke T."/>
        </authorList>
    </citation>
    <scope>NUCLEOTIDE SEQUENCE [LARGE SCALE GENOMIC DNA]</scope>
    <source>
        <strain evidence="13">ATCC 19365 / DSM 765 / NCIMB 8382 / VKM B-1628</strain>
    </source>
</reference>
<dbReference type="FunFam" id="1.10.10.10:FF:000018">
    <property type="entry name" value="DNA-binding response regulator ResD"/>
    <property type="match status" value="1"/>
</dbReference>
<dbReference type="RefSeq" id="WP_014186688.1">
    <property type="nucleotide sequence ID" value="NC_016584.1"/>
</dbReference>
<feature type="DNA-binding region" description="OmpR/PhoB-type" evidence="9">
    <location>
        <begin position="132"/>
        <end position="230"/>
    </location>
</feature>
<evidence type="ECO:0000256" key="7">
    <source>
        <dbReference type="ARBA" id="ARBA00024867"/>
    </source>
</evidence>
<dbReference type="InterPro" id="IPR016032">
    <property type="entry name" value="Sig_transdc_resp-reg_C-effctor"/>
</dbReference>
<dbReference type="PATRIC" id="fig|768706.3.peg.4543"/>
<dbReference type="SUPFAM" id="SSF46894">
    <property type="entry name" value="C-terminal effector domain of the bipartite response regulators"/>
    <property type="match status" value="1"/>
</dbReference>
<dbReference type="HOGENOM" id="CLU_000445_30_4_9"/>
<evidence type="ECO:0000256" key="4">
    <source>
        <dbReference type="ARBA" id="ARBA00023015"/>
    </source>
</evidence>
<evidence type="ECO:0000256" key="3">
    <source>
        <dbReference type="ARBA" id="ARBA00023012"/>
    </source>
</evidence>
<evidence type="ECO:0000259" key="11">
    <source>
        <dbReference type="PROSITE" id="PS51755"/>
    </source>
</evidence>
<evidence type="ECO:0000256" key="5">
    <source>
        <dbReference type="ARBA" id="ARBA00023125"/>
    </source>
</evidence>
<dbReference type="InterPro" id="IPR001789">
    <property type="entry name" value="Sig_transdc_resp-reg_receiver"/>
</dbReference>
<dbReference type="SUPFAM" id="SSF52172">
    <property type="entry name" value="CheY-like"/>
    <property type="match status" value="1"/>
</dbReference>
<dbReference type="KEGG" id="dor:Desor_4469"/>
<evidence type="ECO:0000256" key="9">
    <source>
        <dbReference type="PROSITE-ProRule" id="PRU01091"/>
    </source>
</evidence>
<dbReference type="STRING" id="768706.Desor_4469"/>
<dbReference type="InterPro" id="IPR011006">
    <property type="entry name" value="CheY-like_superfamily"/>
</dbReference>
<evidence type="ECO:0000256" key="6">
    <source>
        <dbReference type="ARBA" id="ARBA00023163"/>
    </source>
</evidence>
<dbReference type="GO" id="GO:0005829">
    <property type="term" value="C:cytosol"/>
    <property type="evidence" value="ECO:0007669"/>
    <property type="project" value="TreeGrafter"/>
</dbReference>
<dbReference type="EMBL" id="CP003108">
    <property type="protein sequence ID" value="AET69881.1"/>
    <property type="molecule type" value="Genomic_DNA"/>
</dbReference>
<feature type="domain" description="OmpR/PhoB-type" evidence="11">
    <location>
        <begin position="132"/>
        <end position="230"/>
    </location>
</feature>
<organism evidence="12 13">
    <name type="scientific">Desulfosporosinus orientis (strain ATCC 19365 / DSM 765 / NCIMB 8382 / VKM B-1628 / Singapore I)</name>
    <name type="common">Desulfotomaculum orientis</name>
    <dbReference type="NCBI Taxonomy" id="768706"/>
    <lineage>
        <taxon>Bacteria</taxon>
        <taxon>Bacillati</taxon>
        <taxon>Bacillota</taxon>
        <taxon>Clostridia</taxon>
        <taxon>Eubacteriales</taxon>
        <taxon>Desulfitobacteriaceae</taxon>
        <taxon>Desulfosporosinus</taxon>
    </lineage>
</organism>
<accession>G7W724</accession>
<proteinExistence type="predicted"/>